<evidence type="ECO:0000313" key="2">
    <source>
        <dbReference type="Proteomes" id="UP000752696"/>
    </source>
</evidence>
<dbReference type="AlphaFoldDB" id="A0A6V7GX16"/>
<gene>
    <name evidence="1" type="ORF">MHI_LOCUS171363</name>
</gene>
<reference evidence="1" key="1">
    <citation type="submission" date="2020-07" db="EMBL/GenBank/DDBJ databases">
        <authorList>
            <person name="Nazaruddin N."/>
        </authorList>
    </citation>
    <scope>NUCLEOTIDE SEQUENCE</scope>
</reference>
<comment type="caution">
    <text evidence="1">The sequence shown here is derived from an EMBL/GenBank/DDBJ whole genome shotgun (WGS) entry which is preliminary data.</text>
</comment>
<dbReference type="OrthoDB" id="7615470at2759"/>
<proteinExistence type="predicted"/>
<dbReference type="EMBL" id="CAJDYZ010003268">
    <property type="protein sequence ID" value="CAD1469989.1"/>
    <property type="molecule type" value="Genomic_DNA"/>
</dbReference>
<dbReference type="Proteomes" id="UP000752696">
    <property type="component" value="Unassembled WGS sequence"/>
</dbReference>
<keyword evidence="2" id="KW-1185">Reference proteome</keyword>
<sequence length="174" mass="19031">MDRCVRGVLEDLAALRPDIVVSLRGPSSSWMWTVPFDNTYSALERARLAKIEKYAPLALALSGRGYSVYVDGFVVVPCASHNEKIISLLRVSSRYAALMRRLMVSETVAWSRDMYVEYVTGVRQYSAPGSAARDAATLASTFPTGSASVNIAAPGATIALEKQKRFKNSFDKSV</sequence>
<evidence type="ECO:0000313" key="1">
    <source>
        <dbReference type="EMBL" id="CAD1469989.1"/>
    </source>
</evidence>
<name>A0A6V7GX16_9HYME</name>
<protein>
    <submittedName>
        <fullName evidence="1">Uncharacterized protein</fullName>
    </submittedName>
</protein>
<organism evidence="1 2">
    <name type="scientific">Heterotrigona itama</name>
    <dbReference type="NCBI Taxonomy" id="395501"/>
    <lineage>
        <taxon>Eukaryota</taxon>
        <taxon>Metazoa</taxon>
        <taxon>Ecdysozoa</taxon>
        <taxon>Arthropoda</taxon>
        <taxon>Hexapoda</taxon>
        <taxon>Insecta</taxon>
        <taxon>Pterygota</taxon>
        <taxon>Neoptera</taxon>
        <taxon>Endopterygota</taxon>
        <taxon>Hymenoptera</taxon>
        <taxon>Apocrita</taxon>
        <taxon>Aculeata</taxon>
        <taxon>Apoidea</taxon>
        <taxon>Anthophila</taxon>
        <taxon>Apidae</taxon>
        <taxon>Heterotrigona</taxon>
    </lineage>
</organism>
<accession>A0A6V7GX16</accession>
<feature type="non-terminal residue" evidence="1">
    <location>
        <position position="174"/>
    </location>
</feature>